<keyword evidence="12" id="KW-0472">Membrane</keyword>
<keyword evidence="5" id="KW-0679">Respiratory chain</keyword>
<reference evidence="14" key="3">
    <citation type="submission" date="2025-09" db="UniProtKB">
        <authorList>
            <consortium name="Ensembl"/>
        </authorList>
    </citation>
    <scope>IDENTIFICATION</scope>
</reference>
<reference evidence="15" key="1">
    <citation type="submission" date="2003-08" db="EMBL/GenBank/DDBJ databases">
        <authorList>
            <person name="Birren B."/>
            <person name="Nusbaum C."/>
            <person name="Abebe A."/>
            <person name="Abouelleil A."/>
            <person name="Adekoya E."/>
            <person name="Ait-zahra M."/>
            <person name="Allen N."/>
            <person name="Allen T."/>
            <person name="An P."/>
            <person name="Anderson M."/>
            <person name="Anderson S."/>
            <person name="Arachchi H."/>
            <person name="Armbruster J."/>
            <person name="Bachantsang P."/>
            <person name="Baldwin J."/>
            <person name="Barry A."/>
            <person name="Bayul T."/>
            <person name="Blitshsteyn B."/>
            <person name="Bloom T."/>
            <person name="Blye J."/>
            <person name="Boguslavskiy L."/>
            <person name="Borowsky M."/>
            <person name="Boukhgalter B."/>
            <person name="Brunache A."/>
            <person name="Butler J."/>
            <person name="Calixte N."/>
            <person name="Calvo S."/>
            <person name="Camarata J."/>
            <person name="Campo K."/>
            <person name="Chang J."/>
            <person name="Cheshatsang Y."/>
            <person name="Citroen M."/>
            <person name="Collymore A."/>
            <person name="Considine T."/>
            <person name="Cook A."/>
            <person name="Cooke P."/>
            <person name="Corum B."/>
            <person name="Cuomo C."/>
            <person name="David R."/>
            <person name="Dawoe T."/>
            <person name="Degray S."/>
            <person name="Dodge S."/>
            <person name="Dooley K."/>
            <person name="Dorje P."/>
            <person name="Dorjee K."/>
            <person name="Dorris L."/>
            <person name="Duffey N."/>
            <person name="Dupes A."/>
            <person name="Elkins T."/>
            <person name="Engels R."/>
            <person name="Erickson J."/>
            <person name="Farina A."/>
            <person name="Faro S."/>
            <person name="Ferreira P."/>
            <person name="Fischer H."/>
            <person name="Fitzgerald M."/>
            <person name="Foley K."/>
            <person name="Gage D."/>
            <person name="Galagan J."/>
            <person name="Gearin G."/>
            <person name="Gnerre S."/>
            <person name="Gnirke A."/>
            <person name="Goyette A."/>
            <person name="Graham J."/>
            <person name="Grandbois E."/>
            <person name="Gyaltsen K."/>
            <person name="Hafez N."/>
            <person name="Hagopian D."/>
            <person name="Hagos B."/>
            <person name="Hall J."/>
            <person name="Hatcher B."/>
            <person name="Heller A."/>
            <person name="Higgins H."/>
            <person name="Honan T."/>
            <person name="Horn A."/>
            <person name="Houde N."/>
            <person name="Hughes L."/>
            <person name="Hulme W."/>
            <person name="Husby E."/>
            <person name="Iliev I."/>
            <person name="Jaffe D."/>
            <person name="Jones C."/>
            <person name="Kamal M."/>
            <person name="Kamat A."/>
            <person name="Kamvysselis M."/>
            <person name="Karlsson E."/>
            <person name="Kells C."/>
            <person name="Kieu A."/>
            <person name="Kisner P."/>
            <person name="Kodira C."/>
            <person name="Kulbokas E."/>
            <person name="Labutti K."/>
            <person name="Lama D."/>
            <person name="Landers T."/>
            <person name="Leger J."/>
            <person name="Levine S."/>
            <person name="Lewis D."/>
            <person name="Lewis T."/>
            <person name="Lindblad-toh K."/>
            <person name="Liu X."/>
            <person name="Lokyitsang T."/>
            <person name="Lokyitsang Y."/>
            <person name="Lucien O."/>
            <person name="Lui A."/>
            <person name="Ma L.J."/>
            <person name="Mabbitt R."/>
            <person name="Macdonald J."/>
            <person name="Maclean C."/>
            <person name="Major J."/>
            <person name="Manning J."/>
            <person name="Marabella R."/>
            <person name="Maru K."/>
            <person name="Matthews C."/>
            <person name="Mauceli E."/>
            <person name="Mccarthy M."/>
            <person name="Mcdonough S."/>
            <person name="Mcghee T."/>
            <person name="Meldrim J."/>
            <person name="Meneus L."/>
            <person name="Mesirov J."/>
            <person name="Mihalev A."/>
            <person name="Mihova T."/>
            <person name="Mikkelsen T."/>
            <person name="Mlenga V."/>
            <person name="Moru K."/>
            <person name="Mozes J."/>
            <person name="Mulrain L."/>
            <person name="Munson G."/>
            <person name="Naylor J."/>
            <person name="Newes C."/>
            <person name="Nguyen C."/>
            <person name="Nguyen N."/>
            <person name="Nguyen T."/>
            <person name="Nicol R."/>
            <person name="Nielsen C."/>
            <person name="Nizzari M."/>
            <person name="Norbu C."/>
            <person name="Norbu N."/>
            <person name="O'donnell P."/>
            <person name="Okoawo O."/>
            <person name="O'leary S."/>
            <person name="Omotosho B."/>
            <person name="O'neill K."/>
            <person name="Osman S."/>
            <person name="Parker S."/>
            <person name="Perrin D."/>
            <person name="Phunkhang P."/>
            <person name="Piqani B."/>
            <person name="Purcell S."/>
            <person name="Rachupka T."/>
            <person name="Ramasamy U."/>
            <person name="Rameau R."/>
            <person name="Ray V."/>
            <person name="Raymond C."/>
            <person name="Retta R."/>
            <person name="Richardson S."/>
            <person name="Rise C."/>
            <person name="Rodriguez J."/>
            <person name="Rogers J."/>
            <person name="Rogov P."/>
            <person name="Rutman M."/>
            <person name="Schupbach R."/>
            <person name="Seaman C."/>
            <person name="Settipalli S."/>
            <person name="Sharpe T."/>
            <person name="Sheridan J."/>
            <person name="Sherpa N."/>
            <person name="Shi J."/>
            <person name="Smirnov S."/>
            <person name="Smith C."/>
            <person name="Sougnez C."/>
            <person name="Spencer B."/>
            <person name="Stalker J."/>
            <person name="Stange-thomann N."/>
            <person name="Stavropoulos S."/>
            <person name="Stetson K."/>
            <person name="Stone C."/>
            <person name="Stone S."/>
            <person name="Stubbs M."/>
            <person name="Talamas J."/>
            <person name="Tchuinga P."/>
            <person name="Tenzing P."/>
            <person name="Tesfaye S."/>
            <person name="Theodore J."/>
            <person name="Thoulutsang Y."/>
            <person name="Topham K."/>
            <person name="Towey S."/>
            <person name="Tsamla T."/>
            <person name="Tsomo N."/>
            <person name="Vallee D."/>
            <person name="Vassiliev H."/>
            <person name="Venkataraman V."/>
            <person name="Vinson J."/>
            <person name="Vo A."/>
            <person name="Wade C."/>
            <person name="Wang S."/>
            <person name="Wangchuk T."/>
            <person name="Wangdi T."/>
            <person name="Whittaker C."/>
            <person name="Wilkinson J."/>
            <person name="Wu Y."/>
            <person name="Wyman D."/>
            <person name="Yadav S."/>
            <person name="Yang S."/>
            <person name="Yang X."/>
            <person name="Yeager S."/>
            <person name="Yee E."/>
            <person name="Young G."/>
            <person name="Zainoun J."/>
            <person name="Zembeck L."/>
            <person name="Zimmer A."/>
            <person name="Zody M."/>
            <person name="Lander E."/>
        </authorList>
    </citation>
    <scope>NUCLEOTIDE SEQUENCE [LARGE SCALE GENOMIC DNA]</scope>
</reference>
<evidence type="ECO:0000256" key="12">
    <source>
        <dbReference type="ARBA" id="ARBA00023136"/>
    </source>
</evidence>
<dbReference type="Ensembl" id="ENSCSAVT00000009049.1">
    <property type="protein sequence ID" value="ENSCSAVP00000008935.1"/>
    <property type="gene ID" value="ENSCSAVG00000005287.1"/>
</dbReference>
<evidence type="ECO:0008006" key="16">
    <source>
        <dbReference type="Google" id="ProtNLM"/>
    </source>
</evidence>
<keyword evidence="7" id="KW-0479">Metal-binding</keyword>
<evidence type="ECO:0000313" key="15">
    <source>
        <dbReference type="Proteomes" id="UP000007875"/>
    </source>
</evidence>
<evidence type="ECO:0000256" key="8">
    <source>
        <dbReference type="ARBA" id="ARBA00022982"/>
    </source>
</evidence>
<keyword evidence="9" id="KW-1133">Transmembrane helix</keyword>
<dbReference type="PANTHER" id="PTHR31803">
    <property type="entry name" value="ALTERNATIVE OXIDASE"/>
    <property type="match status" value="1"/>
</dbReference>
<dbReference type="STRING" id="51511.ENSCSAVP00000008935"/>
<dbReference type="OMA" id="LAYYSVQ"/>
<evidence type="ECO:0000256" key="2">
    <source>
        <dbReference type="ARBA" id="ARBA00004370"/>
    </source>
</evidence>
<dbReference type="HOGENOM" id="CLU_953022_0_0_1"/>
<evidence type="ECO:0000256" key="6">
    <source>
        <dbReference type="ARBA" id="ARBA00022692"/>
    </source>
</evidence>
<evidence type="ECO:0000313" key="14">
    <source>
        <dbReference type="Ensembl" id="ENSCSAVP00000008935.1"/>
    </source>
</evidence>
<keyword evidence="10" id="KW-0560">Oxidoreductase</keyword>
<keyword evidence="6" id="KW-0812">Transmembrane</keyword>
<keyword evidence="4" id="KW-0813">Transport</keyword>
<keyword evidence="15" id="KW-1185">Reference proteome</keyword>
<accession>H2YUC5</accession>
<dbReference type="Gene3D" id="1.20.1260.140">
    <property type="entry name" value="Alternative oxidase"/>
    <property type="match status" value="1"/>
</dbReference>
<dbReference type="GO" id="GO:0046872">
    <property type="term" value="F:metal ion binding"/>
    <property type="evidence" value="ECO:0007669"/>
    <property type="project" value="UniProtKB-KW"/>
</dbReference>
<dbReference type="GeneTree" id="ENSGT00660000097321"/>
<dbReference type="InterPro" id="IPR038659">
    <property type="entry name" value="AOX_sf"/>
</dbReference>
<proteinExistence type="inferred from homology"/>
<dbReference type="Proteomes" id="UP000007875">
    <property type="component" value="Unassembled WGS sequence"/>
</dbReference>
<sequence>MFVSGKAYVLRPLLSSYNASCYSKQQSLNYHKYSAQLVTRNSIGSKSLAQFSQKPMNCRWLHSSQQLNMTEKSKHSNSNTANTDPNIEVENFPHFRESQKMKGNLGSSLAESEEHPDIEEAKSMNDGGYRLPHPIWNKAELESVRISHRPPVGKVDKLAYYSVQMLRTGFDMFSGYTLGTYTGRLDEKQWNKRIIFLETIAGVPGMVGAMVRHLVSLRSLKRDHGWIHTLLEEAENERMHLMTAMRVANPGILMKSCIVVAQGIFVSGFSLAYLISPRFCHPVCWVSRRGSC</sequence>
<dbReference type="GO" id="GO:0010230">
    <property type="term" value="P:alternative respiration"/>
    <property type="evidence" value="ECO:0007669"/>
    <property type="project" value="TreeGrafter"/>
</dbReference>
<keyword evidence="8" id="KW-0249">Electron transport</keyword>
<comment type="similarity">
    <text evidence="3">Belongs to the alternative oxidase family.</text>
</comment>
<dbReference type="eggNOG" id="ENOG502QSB5">
    <property type="taxonomic scope" value="Eukaryota"/>
</dbReference>
<dbReference type="InterPro" id="IPR002680">
    <property type="entry name" value="AOX"/>
</dbReference>
<feature type="compositionally biased region" description="Polar residues" evidence="13">
    <location>
        <begin position="69"/>
        <end position="85"/>
    </location>
</feature>
<comment type="subcellular location">
    <subcellularLocation>
        <location evidence="2">Membrane</location>
    </subcellularLocation>
</comment>
<feature type="region of interest" description="Disordered" evidence="13">
    <location>
        <begin position="69"/>
        <end position="95"/>
    </location>
</feature>
<comment type="cofactor">
    <cofactor evidence="1">
        <name>Fe cation</name>
        <dbReference type="ChEBI" id="CHEBI:24875"/>
    </cofactor>
</comment>
<evidence type="ECO:0000256" key="3">
    <source>
        <dbReference type="ARBA" id="ARBA00008388"/>
    </source>
</evidence>
<organism evidence="14 15">
    <name type="scientific">Ciona savignyi</name>
    <name type="common">Pacific transparent sea squirt</name>
    <dbReference type="NCBI Taxonomy" id="51511"/>
    <lineage>
        <taxon>Eukaryota</taxon>
        <taxon>Metazoa</taxon>
        <taxon>Chordata</taxon>
        <taxon>Tunicata</taxon>
        <taxon>Ascidiacea</taxon>
        <taxon>Phlebobranchia</taxon>
        <taxon>Cionidae</taxon>
        <taxon>Ciona</taxon>
    </lineage>
</organism>
<dbReference type="GO" id="GO:0009916">
    <property type="term" value="F:alternative oxidase activity"/>
    <property type="evidence" value="ECO:0007669"/>
    <property type="project" value="InterPro"/>
</dbReference>
<evidence type="ECO:0000256" key="5">
    <source>
        <dbReference type="ARBA" id="ARBA00022660"/>
    </source>
</evidence>
<dbReference type="PANTHER" id="PTHR31803:SF3">
    <property type="entry name" value="ALTERNATIVE OXIDASE"/>
    <property type="match status" value="1"/>
</dbReference>
<dbReference type="GO" id="GO:0005739">
    <property type="term" value="C:mitochondrion"/>
    <property type="evidence" value="ECO:0007669"/>
    <property type="project" value="TreeGrafter"/>
</dbReference>
<evidence type="ECO:0000256" key="7">
    <source>
        <dbReference type="ARBA" id="ARBA00022723"/>
    </source>
</evidence>
<evidence type="ECO:0000256" key="13">
    <source>
        <dbReference type="SAM" id="MobiDB-lite"/>
    </source>
</evidence>
<evidence type="ECO:0000256" key="4">
    <source>
        <dbReference type="ARBA" id="ARBA00022448"/>
    </source>
</evidence>
<dbReference type="Pfam" id="PF01786">
    <property type="entry name" value="AOX"/>
    <property type="match status" value="1"/>
</dbReference>
<name>H2YUC5_CIOSA</name>
<protein>
    <recommendedName>
        <fullName evidence="16">Alternative oxidase</fullName>
    </recommendedName>
</protein>
<evidence type="ECO:0000256" key="9">
    <source>
        <dbReference type="ARBA" id="ARBA00022989"/>
    </source>
</evidence>
<dbReference type="GO" id="GO:0016020">
    <property type="term" value="C:membrane"/>
    <property type="evidence" value="ECO:0007669"/>
    <property type="project" value="UniProtKB-SubCell"/>
</dbReference>
<keyword evidence="11" id="KW-0408">Iron</keyword>
<reference evidence="14" key="2">
    <citation type="submission" date="2025-08" db="UniProtKB">
        <authorList>
            <consortium name="Ensembl"/>
        </authorList>
    </citation>
    <scope>IDENTIFICATION</scope>
</reference>
<evidence type="ECO:0000256" key="10">
    <source>
        <dbReference type="ARBA" id="ARBA00023002"/>
    </source>
</evidence>
<dbReference type="AlphaFoldDB" id="H2YUC5"/>
<evidence type="ECO:0000256" key="11">
    <source>
        <dbReference type="ARBA" id="ARBA00023004"/>
    </source>
</evidence>
<dbReference type="InParanoid" id="H2YUC5"/>
<evidence type="ECO:0000256" key="1">
    <source>
        <dbReference type="ARBA" id="ARBA00001962"/>
    </source>
</evidence>